<accession>A0A401GRB0</accession>
<dbReference type="AlphaFoldDB" id="A0A401GRB0"/>
<dbReference type="RefSeq" id="XP_027615681.1">
    <property type="nucleotide sequence ID" value="XM_027759880.1"/>
</dbReference>
<dbReference type="InParanoid" id="A0A401GRB0"/>
<organism evidence="1 2">
    <name type="scientific">Sparassis crispa</name>
    <dbReference type="NCBI Taxonomy" id="139825"/>
    <lineage>
        <taxon>Eukaryota</taxon>
        <taxon>Fungi</taxon>
        <taxon>Dikarya</taxon>
        <taxon>Basidiomycota</taxon>
        <taxon>Agaricomycotina</taxon>
        <taxon>Agaricomycetes</taxon>
        <taxon>Polyporales</taxon>
        <taxon>Sparassidaceae</taxon>
        <taxon>Sparassis</taxon>
    </lineage>
</organism>
<dbReference type="EMBL" id="BFAD01000006">
    <property type="protein sequence ID" value="GBE84768.1"/>
    <property type="molecule type" value="Genomic_DNA"/>
</dbReference>
<dbReference type="OrthoDB" id="3174539at2759"/>
<dbReference type="Gene3D" id="3.80.10.10">
    <property type="entry name" value="Ribonuclease Inhibitor"/>
    <property type="match status" value="1"/>
</dbReference>
<evidence type="ECO:0000313" key="2">
    <source>
        <dbReference type="Proteomes" id="UP000287166"/>
    </source>
</evidence>
<gene>
    <name evidence="1" type="ORF">SCP_0607480</name>
</gene>
<evidence type="ECO:0000313" key="1">
    <source>
        <dbReference type="EMBL" id="GBE84768.1"/>
    </source>
</evidence>
<evidence type="ECO:0008006" key="3">
    <source>
        <dbReference type="Google" id="ProtNLM"/>
    </source>
</evidence>
<dbReference type="Proteomes" id="UP000287166">
    <property type="component" value="Unassembled WGS sequence"/>
</dbReference>
<name>A0A401GRB0_9APHY</name>
<dbReference type="GeneID" id="38781685"/>
<reference evidence="1 2" key="1">
    <citation type="journal article" date="2018" name="Sci. Rep.">
        <title>Genome sequence of the cauliflower mushroom Sparassis crispa (Hanabiratake) and its association with beneficial usage.</title>
        <authorList>
            <person name="Kiyama R."/>
            <person name="Furutani Y."/>
            <person name="Kawaguchi K."/>
            <person name="Nakanishi T."/>
        </authorList>
    </citation>
    <scope>NUCLEOTIDE SEQUENCE [LARGE SCALE GENOMIC DNA]</scope>
</reference>
<protein>
    <recommendedName>
        <fullName evidence="3">F-box domain-containing protein</fullName>
    </recommendedName>
</protein>
<keyword evidence="2" id="KW-1185">Reference proteome</keyword>
<sequence>MYTLVPLFKTLPPDTWYDIPVKDGLYSRFQLVGFPDVDARRLAQLESGQMHLTRFLGKMTTVDVDIKRFAHYSARIKNLHWTTLDDIAIPTLLHVIGKWSSPGGSLPNLRSLKWTLYNHEVNCLVLKLPGPAIRSIELSHIDSKMSSRALTGTNVFLDHMQLDQLVLNGSSRNPTAEDTIIQLVRATSVLQKVSFANISMTVTAICALAVLPSLTWARFCVRSEDLRTAVIPRGFSHLQHLYITPDTLGIGTLNLLKSLQSPLQRLVLEPVSCPFASAFHEHLKFLALSPFMYTLLELWFEVRCKGLNHEHPVVDNVKPSLAFFKITSVELAPLLNMGQLTRLSIRSPHLAVDAPFLARLAVALPVIERLHVGHGNSFSSETRPPVNPRADRSTFIPLSSLLPFAEHCLHLREVGFDINADEQAVDSAAMPRDAWLSRSKVRQLCVYRGHITDATIALRYLRHLFPQLRALSHTWNEWPRIPLLLRGKQTKRWSEVSRALSAGQSASATSATEGGVVWN</sequence>
<proteinExistence type="predicted"/>
<dbReference type="InterPro" id="IPR032675">
    <property type="entry name" value="LRR_dom_sf"/>
</dbReference>
<comment type="caution">
    <text evidence="1">The sequence shown here is derived from an EMBL/GenBank/DDBJ whole genome shotgun (WGS) entry which is preliminary data.</text>
</comment>